<evidence type="ECO:0000313" key="14">
    <source>
        <dbReference type="Proteomes" id="UP000807353"/>
    </source>
</evidence>
<feature type="domain" description="Glucose-methanol-choline oxidoreductase C-terminal" evidence="12">
    <location>
        <begin position="470"/>
        <end position="602"/>
    </location>
</feature>
<evidence type="ECO:0000256" key="5">
    <source>
        <dbReference type="ARBA" id="ARBA00022827"/>
    </source>
</evidence>
<feature type="active site" description="Proton donor" evidence="8">
    <location>
        <position position="549"/>
    </location>
</feature>
<keyword evidence="14" id="KW-1185">Reference proteome</keyword>
<evidence type="ECO:0000256" key="10">
    <source>
        <dbReference type="SAM" id="SignalP"/>
    </source>
</evidence>
<dbReference type="PANTHER" id="PTHR11552">
    <property type="entry name" value="GLUCOSE-METHANOL-CHOLINE GMC OXIDOREDUCTASE"/>
    <property type="match status" value="1"/>
</dbReference>
<evidence type="ECO:0000259" key="11">
    <source>
        <dbReference type="Pfam" id="PF00732"/>
    </source>
</evidence>
<feature type="active site" description="Proton acceptor" evidence="8">
    <location>
        <position position="593"/>
    </location>
</feature>
<dbReference type="OrthoDB" id="269227at2759"/>
<evidence type="ECO:0000256" key="3">
    <source>
        <dbReference type="ARBA" id="ARBA00022630"/>
    </source>
</evidence>
<feature type="binding site" evidence="9">
    <location>
        <position position="122"/>
    </location>
    <ligand>
        <name>FAD</name>
        <dbReference type="ChEBI" id="CHEBI:57692"/>
    </ligand>
</feature>
<comment type="caution">
    <text evidence="13">The sequence shown here is derived from an EMBL/GenBank/DDBJ whole genome shotgun (WGS) entry which is preliminary data.</text>
</comment>
<dbReference type="Pfam" id="PF05199">
    <property type="entry name" value="GMC_oxred_C"/>
    <property type="match status" value="1"/>
</dbReference>
<keyword evidence="7" id="KW-0325">Glycoprotein</keyword>
<feature type="binding site" evidence="9">
    <location>
        <position position="284"/>
    </location>
    <ligand>
        <name>FAD</name>
        <dbReference type="ChEBI" id="CHEBI:57692"/>
    </ligand>
</feature>
<name>A0A9P5YBC7_9AGAR</name>
<evidence type="ECO:0000256" key="8">
    <source>
        <dbReference type="PIRSR" id="PIRSR000137-1"/>
    </source>
</evidence>
<proteinExistence type="inferred from homology"/>
<organism evidence="13 14">
    <name type="scientific">Collybia nuda</name>
    <dbReference type="NCBI Taxonomy" id="64659"/>
    <lineage>
        <taxon>Eukaryota</taxon>
        <taxon>Fungi</taxon>
        <taxon>Dikarya</taxon>
        <taxon>Basidiomycota</taxon>
        <taxon>Agaricomycotina</taxon>
        <taxon>Agaricomycetes</taxon>
        <taxon>Agaricomycetidae</taxon>
        <taxon>Agaricales</taxon>
        <taxon>Tricholomatineae</taxon>
        <taxon>Clitocybaceae</taxon>
        <taxon>Collybia</taxon>
    </lineage>
</organism>
<evidence type="ECO:0000256" key="9">
    <source>
        <dbReference type="PIRSR" id="PIRSR000137-2"/>
    </source>
</evidence>
<evidence type="ECO:0000256" key="4">
    <source>
        <dbReference type="ARBA" id="ARBA00022729"/>
    </source>
</evidence>
<comment type="cofactor">
    <cofactor evidence="1 9">
        <name>FAD</name>
        <dbReference type="ChEBI" id="CHEBI:57692"/>
    </cofactor>
</comment>
<evidence type="ECO:0000256" key="7">
    <source>
        <dbReference type="ARBA" id="ARBA00023180"/>
    </source>
</evidence>
<dbReference type="Pfam" id="PF00732">
    <property type="entry name" value="GMC_oxred_N"/>
    <property type="match status" value="1"/>
</dbReference>
<gene>
    <name evidence="13" type="ORF">BDZ94DRAFT_1320364</name>
</gene>
<dbReference type="GO" id="GO:0050660">
    <property type="term" value="F:flavin adenine dinucleotide binding"/>
    <property type="evidence" value="ECO:0007669"/>
    <property type="project" value="InterPro"/>
</dbReference>
<dbReference type="SUPFAM" id="SSF54373">
    <property type="entry name" value="FAD-linked reductases, C-terminal domain"/>
    <property type="match status" value="1"/>
</dbReference>
<dbReference type="Gene3D" id="3.30.560.10">
    <property type="entry name" value="Glucose Oxidase, domain 3"/>
    <property type="match status" value="1"/>
</dbReference>
<evidence type="ECO:0000259" key="12">
    <source>
        <dbReference type="Pfam" id="PF05199"/>
    </source>
</evidence>
<dbReference type="PANTHER" id="PTHR11552:SF201">
    <property type="entry name" value="GLUCOSE-METHANOL-CHOLINE OXIDOREDUCTASE N-TERMINAL DOMAIN-CONTAINING PROTEIN"/>
    <property type="match status" value="1"/>
</dbReference>
<dbReference type="InterPro" id="IPR000172">
    <property type="entry name" value="GMC_OxRdtase_N"/>
</dbReference>
<evidence type="ECO:0000313" key="13">
    <source>
        <dbReference type="EMBL" id="KAF9465296.1"/>
    </source>
</evidence>
<evidence type="ECO:0000256" key="6">
    <source>
        <dbReference type="ARBA" id="ARBA00023002"/>
    </source>
</evidence>
<feature type="chain" id="PRO_5040109677" evidence="10">
    <location>
        <begin position="26"/>
        <end position="615"/>
    </location>
</feature>
<dbReference type="PIRSF" id="PIRSF000137">
    <property type="entry name" value="Alcohol_oxidase"/>
    <property type="match status" value="1"/>
</dbReference>
<evidence type="ECO:0000256" key="1">
    <source>
        <dbReference type="ARBA" id="ARBA00001974"/>
    </source>
</evidence>
<evidence type="ECO:0000256" key="2">
    <source>
        <dbReference type="ARBA" id="ARBA00010790"/>
    </source>
</evidence>
<dbReference type="EMBL" id="MU150248">
    <property type="protein sequence ID" value="KAF9465296.1"/>
    <property type="molecule type" value="Genomic_DNA"/>
</dbReference>
<sequence length="615" mass="66466">MPAMFPQKSLFQAIVALNLLGSCLGAIVERVEDLPGLDYDFIIIGGGTAGLVVANRLTEIPTISVLVLEAGGSNEGVFNSMVPFFNGKLFQTDADWNYTTLPQEGLGGRSGGYPAGHILGGTSSMSTLRHNLTVSLLTPTRKDGLAYTRGSSDDYDRYARITGDSGWSWNSIQPYLRKNEIWTPPADHHDTRGEFNPAVHGFHGINAVSLPAVTYPFDRRVVQATSELPDEFPFNLDMNSGHHIGIGWTQSTIKGGERSSSATSYLAPRFAQRKNLHVLVRARVSRVVQTGSKLGMPLFTSVEFSNGLGDTLKRVTARKEVIVSSGVIGTPHLLLNSGFGDSATLSRIGIKPLVHLPSVGQNLTDHAFVANTWQVNSTDTFESAIRNATLMEEQLKQWNETRMGPYAASTFNLAGWLRVPDDSSIFDKVPDPSAGPHTGHFEFIIANGMTRLPVPPTGNYMVIGTVVITPLSRGSVELATNNPFDLPKINPNLMAADLDLLLMREAIHSVRRFAKAPVWKDYIIAAVDTAETDAELEQFIRSTAQTVSHAVGTSAMSPRGAGYGVVDPDLRVKKVAGLRVVDASVLPLVPAAHTQVATYVVAERASDLIKAAWGL</sequence>
<keyword evidence="5 9" id="KW-0274">FAD</keyword>
<dbReference type="SUPFAM" id="SSF51905">
    <property type="entry name" value="FAD/NAD(P)-binding domain"/>
    <property type="match status" value="1"/>
</dbReference>
<keyword evidence="3" id="KW-0285">Flavoprotein</keyword>
<dbReference type="Gene3D" id="3.50.50.60">
    <property type="entry name" value="FAD/NAD(P)-binding domain"/>
    <property type="match status" value="1"/>
</dbReference>
<accession>A0A9P5YBC7</accession>
<dbReference type="InterPro" id="IPR012132">
    <property type="entry name" value="GMC_OxRdtase"/>
</dbReference>
<protein>
    <submittedName>
        <fullName evidence="13">Aryl-alcohol oxidase-like protein</fullName>
    </submittedName>
</protein>
<dbReference type="AlphaFoldDB" id="A0A9P5YBC7"/>
<comment type="similarity">
    <text evidence="2">Belongs to the GMC oxidoreductase family.</text>
</comment>
<keyword evidence="6" id="KW-0560">Oxidoreductase</keyword>
<feature type="domain" description="Glucose-methanol-choline oxidoreductase N-terminal" evidence="11">
    <location>
        <begin position="39"/>
        <end position="367"/>
    </location>
</feature>
<dbReference type="GO" id="GO:0016614">
    <property type="term" value="F:oxidoreductase activity, acting on CH-OH group of donors"/>
    <property type="evidence" value="ECO:0007669"/>
    <property type="project" value="InterPro"/>
</dbReference>
<dbReference type="InterPro" id="IPR007867">
    <property type="entry name" value="GMC_OxRtase_C"/>
</dbReference>
<dbReference type="Proteomes" id="UP000807353">
    <property type="component" value="Unassembled WGS sequence"/>
</dbReference>
<reference evidence="13" key="1">
    <citation type="submission" date="2020-11" db="EMBL/GenBank/DDBJ databases">
        <authorList>
            <consortium name="DOE Joint Genome Institute"/>
            <person name="Ahrendt S."/>
            <person name="Riley R."/>
            <person name="Andreopoulos W."/>
            <person name="Labutti K."/>
            <person name="Pangilinan J."/>
            <person name="Ruiz-Duenas F.J."/>
            <person name="Barrasa J.M."/>
            <person name="Sanchez-Garcia M."/>
            <person name="Camarero S."/>
            <person name="Miyauchi S."/>
            <person name="Serrano A."/>
            <person name="Linde D."/>
            <person name="Babiker R."/>
            <person name="Drula E."/>
            <person name="Ayuso-Fernandez I."/>
            <person name="Pacheco R."/>
            <person name="Padilla G."/>
            <person name="Ferreira P."/>
            <person name="Barriuso J."/>
            <person name="Kellner H."/>
            <person name="Castanera R."/>
            <person name="Alfaro M."/>
            <person name="Ramirez L."/>
            <person name="Pisabarro A.G."/>
            <person name="Kuo A."/>
            <person name="Tritt A."/>
            <person name="Lipzen A."/>
            <person name="He G."/>
            <person name="Yan M."/>
            <person name="Ng V."/>
            <person name="Cullen D."/>
            <person name="Martin F."/>
            <person name="Rosso M.-N."/>
            <person name="Henrissat B."/>
            <person name="Hibbett D."/>
            <person name="Martinez A.T."/>
            <person name="Grigoriev I.V."/>
        </authorList>
    </citation>
    <scope>NUCLEOTIDE SEQUENCE</scope>
    <source>
        <strain evidence="13">CBS 247.69</strain>
    </source>
</reference>
<feature type="signal peptide" evidence="10">
    <location>
        <begin position="1"/>
        <end position="25"/>
    </location>
</feature>
<dbReference type="InterPro" id="IPR036188">
    <property type="entry name" value="FAD/NAD-bd_sf"/>
</dbReference>
<keyword evidence="4 10" id="KW-0732">Signal</keyword>